<evidence type="ECO:0000313" key="3">
    <source>
        <dbReference type="Proteomes" id="UP000194151"/>
    </source>
</evidence>
<feature type="region of interest" description="Disordered" evidence="1">
    <location>
        <begin position="120"/>
        <end position="139"/>
    </location>
</feature>
<proteinExistence type="predicted"/>
<dbReference type="EMBL" id="CP021108">
    <property type="protein sequence ID" value="ARP82753.1"/>
    <property type="molecule type" value="Genomic_DNA"/>
</dbReference>
<gene>
    <name evidence="2" type="ORF">CAL12_19280</name>
</gene>
<feature type="compositionally biased region" description="Polar residues" evidence="1">
    <location>
        <begin position="121"/>
        <end position="136"/>
    </location>
</feature>
<keyword evidence="3" id="KW-1185">Reference proteome</keyword>
<dbReference type="KEGG" id="bgv:CAL12_19280"/>
<dbReference type="AlphaFoldDB" id="A0A1W6YQB4"/>
<evidence type="ECO:0000313" key="2">
    <source>
        <dbReference type="EMBL" id="ARP82753.1"/>
    </source>
</evidence>
<organism evidence="2 3">
    <name type="scientific">Bordetella genomosp. 8</name>
    <dbReference type="NCBI Taxonomy" id="1416806"/>
    <lineage>
        <taxon>Bacteria</taxon>
        <taxon>Pseudomonadati</taxon>
        <taxon>Pseudomonadota</taxon>
        <taxon>Betaproteobacteria</taxon>
        <taxon>Burkholderiales</taxon>
        <taxon>Alcaligenaceae</taxon>
        <taxon>Bordetella</taxon>
    </lineage>
</organism>
<evidence type="ECO:0000256" key="1">
    <source>
        <dbReference type="SAM" id="MobiDB-lite"/>
    </source>
</evidence>
<accession>A0A1W6YQB4</accession>
<reference evidence="2 3" key="1">
    <citation type="submission" date="2017-05" db="EMBL/GenBank/DDBJ databases">
        <title>Complete and WGS of Bordetella genogroups.</title>
        <authorList>
            <person name="Spilker T."/>
            <person name="LiPuma J."/>
        </authorList>
    </citation>
    <scope>NUCLEOTIDE SEQUENCE [LARGE SCALE GENOMIC DNA]</scope>
    <source>
        <strain evidence="2 3">AU19157</strain>
    </source>
</reference>
<name>A0A1W6YQB4_9BORD</name>
<dbReference type="Proteomes" id="UP000194151">
    <property type="component" value="Chromosome"/>
</dbReference>
<sequence>MAAQAAGGGKDGSPGPEIPIAIRAHVDKAPPPVPVGNSLARARCFKSSVDFDEYQFCFVVKYDGLTYWPLSFDDNRMAVLLAGYDESGRLARKVYACGTRYIWYITVNQDKQTVILWGQGPNPSASNPTGGAQDPSTAAVPWQMLRDGGETCPSH</sequence>
<protein>
    <submittedName>
        <fullName evidence="2">Uncharacterized protein</fullName>
    </submittedName>
</protein>